<name>A0ABQ7LQW4_BRACM</name>
<dbReference type="PANTHER" id="PTHR33248">
    <property type="entry name" value="ZINC ION-BINDING PROTEIN"/>
    <property type="match status" value="1"/>
</dbReference>
<reference evidence="7 8" key="1">
    <citation type="submission" date="2021-03" db="EMBL/GenBank/DDBJ databases">
        <authorList>
            <person name="King G.J."/>
            <person name="Bancroft I."/>
            <person name="Baten A."/>
            <person name="Bloomfield J."/>
            <person name="Borpatragohain P."/>
            <person name="He Z."/>
            <person name="Irish N."/>
            <person name="Irwin J."/>
            <person name="Liu K."/>
            <person name="Mauleon R.P."/>
            <person name="Moore J."/>
            <person name="Morris R."/>
            <person name="Ostergaard L."/>
            <person name="Wang B."/>
            <person name="Wells R."/>
        </authorList>
    </citation>
    <scope>NUCLEOTIDE SEQUENCE [LARGE SCALE GENOMIC DNA]</scope>
    <source>
        <strain evidence="7">R-o-18</strain>
        <tissue evidence="7">Leaf</tissue>
    </source>
</reference>
<proteinExistence type="predicted"/>
<dbReference type="EMBL" id="JADBGQ010000007">
    <property type="protein sequence ID" value="KAG5388953.1"/>
    <property type="molecule type" value="Genomic_DNA"/>
</dbReference>
<evidence type="ECO:0000259" key="6">
    <source>
        <dbReference type="PROSITE" id="PS51999"/>
    </source>
</evidence>
<evidence type="ECO:0000256" key="5">
    <source>
        <dbReference type="SAM" id="Coils"/>
    </source>
</evidence>
<sequence>MSSFSSSSRFLRISATKNLKMELGSSSSRKSRNSRHKLCFCGLKASINQAWTDKNPARRFYGCPRFKFGNGCKYFSWFDEEEGTEWQKKALIEARDEIRKKDRIIEQLKVTIAEMRSDLEKKQMETVKNEDEIVRQFEECFV</sequence>
<dbReference type="PROSITE" id="PS51999">
    <property type="entry name" value="ZF_GRF"/>
    <property type="match status" value="1"/>
</dbReference>
<keyword evidence="1" id="KW-0479">Metal-binding</keyword>
<protein>
    <recommendedName>
        <fullName evidence="6">GRF-type domain-containing protein</fullName>
    </recommendedName>
</protein>
<gene>
    <name evidence="7" type="primary">A08g505800.1_BraROA</name>
    <name evidence="7" type="ORF">IGI04_030494</name>
</gene>
<evidence type="ECO:0000256" key="1">
    <source>
        <dbReference type="ARBA" id="ARBA00022723"/>
    </source>
</evidence>
<evidence type="ECO:0000256" key="2">
    <source>
        <dbReference type="ARBA" id="ARBA00022771"/>
    </source>
</evidence>
<keyword evidence="2 4" id="KW-0863">Zinc-finger</keyword>
<dbReference type="InterPro" id="IPR010666">
    <property type="entry name" value="Znf_GRF"/>
</dbReference>
<comment type="caution">
    <text evidence="7">The sequence shown here is derived from an EMBL/GenBank/DDBJ whole genome shotgun (WGS) entry which is preliminary data.</text>
</comment>
<evidence type="ECO:0000256" key="4">
    <source>
        <dbReference type="PROSITE-ProRule" id="PRU01343"/>
    </source>
</evidence>
<dbReference type="Proteomes" id="UP000823674">
    <property type="component" value="Chromosome A08"/>
</dbReference>
<evidence type="ECO:0000313" key="7">
    <source>
        <dbReference type="EMBL" id="KAG5388953.1"/>
    </source>
</evidence>
<evidence type="ECO:0000313" key="8">
    <source>
        <dbReference type="Proteomes" id="UP000823674"/>
    </source>
</evidence>
<feature type="coiled-coil region" evidence="5">
    <location>
        <begin position="91"/>
        <end position="125"/>
    </location>
</feature>
<feature type="domain" description="GRF-type" evidence="6">
    <location>
        <begin position="39"/>
        <end position="81"/>
    </location>
</feature>
<dbReference type="Pfam" id="PF06839">
    <property type="entry name" value="Zn_ribbon_GRF"/>
    <property type="match status" value="1"/>
</dbReference>
<evidence type="ECO:0000256" key="3">
    <source>
        <dbReference type="ARBA" id="ARBA00022833"/>
    </source>
</evidence>
<keyword evidence="5" id="KW-0175">Coiled coil</keyword>
<accession>A0ABQ7LQW4</accession>
<organism evidence="7 8">
    <name type="scientific">Brassica rapa subsp. trilocularis</name>
    <dbReference type="NCBI Taxonomy" id="1813537"/>
    <lineage>
        <taxon>Eukaryota</taxon>
        <taxon>Viridiplantae</taxon>
        <taxon>Streptophyta</taxon>
        <taxon>Embryophyta</taxon>
        <taxon>Tracheophyta</taxon>
        <taxon>Spermatophyta</taxon>
        <taxon>Magnoliopsida</taxon>
        <taxon>eudicotyledons</taxon>
        <taxon>Gunneridae</taxon>
        <taxon>Pentapetalae</taxon>
        <taxon>rosids</taxon>
        <taxon>malvids</taxon>
        <taxon>Brassicales</taxon>
        <taxon>Brassicaceae</taxon>
        <taxon>Brassiceae</taxon>
        <taxon>Brassica</taxon>
    </lineage>
</organism>
<keyword evidence="8" id="KW-1185">Reference proteome</keyword>
<keyword evidence="3" id="KW-0862">Zinc</keyword>